<feature type="binding site" evidence="7">
    <location>
        <position position="83"/>
    </location>
    <ligand>
        <name>phosphoenolpyruvate</name>
        <dbReference type="ChEBI" id="CHEBI:58702"/>
    </ligand>
</feature>
<comment type="catalytic activity">
    <reaction evidence="6">
        <text>3-phosphoshikimate + phosphoenolpyruvate = 5-O-(1-carboxyvinyl)-3-phosphoshikimate + phosphate</text>
        <dbReference type="Rhea" id="RHEA:21256"/>
        <dbReference type="ChEBI" id="CHEBI:43474"/>
        <dbReference type="ChEBI" id="CHEBI:57701"/>
        <dbReference type="ChEBI" id="CHEBI:58702"/>
        <dbReference type="ChEBI" id="CHEBI:145989"/>
        <dbReference type="EC" id="2.5.1.19"/>
    </reaction>
    <physiologicalReaction direction="left-to-right" evidence="6">
        <dbReference type="Rhea" id="RHEA:21257"/>
    </physiologicalReaction>
</comment>
<gene>
    <name evidence="7" type="primary">aroA</name>
    <name evidence="9" type="ORF">A3A93_01180</name>
</gene>
<dbReference type="InterPro" id="IPR036968">
    <property type="entry name" value="Enolpyruvate_Tfrase_sf"/>
</dbReference>
<accession>A0A1F7IR28</accession>
<dbReference type="InterPro" id="IPR006264">
    <property type="entry name" value="EPSP_synthase"/>
</dbReference>
<dbReference type="SUPFAM" id="SSF55205">
    <property type="entry name" value="EPT/RTPC-like"/>
    <property type="match status" value="1"/>
</dbReference>
<reference evidence="9 10" key="1">
    <citation type="journal article" date="2016" name="Nat. Commun.">
        <title>Thousands of microbial genomes shed light on interconnected biogeochemical processes in an aquifer system.</title>
        <authorList>
            <person name="Anantharaman K."/>
            <person name="Brown C.T."/>
            <person name="Hug L.A."/>
            <person name="Sharon I."/>
            <person name="Castelle C.J."/>
            <person name="Probst A.J."/>
            <person name="Thomas B.C."/>
            <person name="Singh A."/>
            <person name="Wilkins M.J."/>
            <person name="Karaoz U."/>
            <person name="Brodie E.L."/>
            <person name="Williams K.H."/>
            <person name="Hubbard S.S."/>
            <person name="Banfield J.F."/>
        </authorList>
    </citation>
    <scope>NUCLEOTIDE SEQUENCE [LARGE SCALE GENOMIC DNA]</scope>
</reference>
<comment type="subcellular location">
    <subcellularLocation>
        <location evidence="7">Cytoplasm</location>
    </subcellularLocation>
</comment>
<dbReference type="GO" id="GO:0009423">
    <property type="term" value="P:chorismate biosynthetic process"/>
    <property type="evidence" value="ECO:0007669"/>
    <property type="project" value="UniProtKB-UniRule"/>
</dbReference>
<dbReference type="PIRSF" id="PIRSF000505">
    <property type="entry name" value="EPSPS"/>
    <property type="match status" value="1"/>
</dbReference>
<feature type="binding site" evidence="7">
    <location>
        <position position="12"/>
    </location>
    <ligand>
        <name>phosphoenolpyruvate</name>
        <dbReference type="ChEBI" id="CHEBI:58702"/>
    </ligand>
</feature>
<dbReference type="Proteomes" id="UP000177141">
    <property type="component" value="Unassembled WGS sequence"/>
</dbReference>
<dbReference type="InterPro" id="IPR013792">
    <property type="entry name" value="RNA3'P_cycl/enolpyr_Trfase_a/b"/>
</dbReference>
<dbReference type="PANTHER" id="PTHR21090">
    <property type="entry name" value="AROM/DEHYDROQUINATE SYNTHASE"/>
    <property type="match status" value="1"/>
</dbReference>
<feature type="binding site" evidence="7">
    <location>
        <position position="157"/>
    </location>
    <ligand>
        <name>3-phosphoshikimate</name>
        <dbReference type="ChEBI" id="CHEBI:145989"/>
    </ligand>
</feature>
<dbReference type="CDD" id="cd01556">
    <property type="entry name" value="EPSP_synthase"/>
    <property type="match status" value="1"/>
</dbReference>
<dbReference type="Gene3D" id="3.65.10.10">
    <property type="entry name" value="Enolpyruvate transferase domain"/>
    <property type="match status" value="2"/>
</dbReference>
<dbReference type="EMBL" id="MGAL01000048">
    <property type="protein sequence ID" value="OGK45811.1"/>
    <property type="molecule type" value="Genomic_DNA"/>
</dbReference>
<evidence type="ECO:0000313" key="9">
    <source>
        <dbReference type="EMBL" id="OGK45811.1"/>
    </source>
</evidence>
<feature type="binding site" evidence="7">
    <location>
        <position position="330"/>
    </location>
    <ligand>
        <name>phosphoenolpyruvate</name>
        <dbReference type="ChEBI" id="CHEBI:58702"/>
    </ligand>
</feature>
<evidence type="ECO:0000256" key="5">
    <source>
        <dbReference type="ARBA" id="ARBA00023141"/>
    </source>
</evidence>
<feature type="binding site" evidence="7">
    <location>
        <position position="299"/>
    </location>
    <ligand>
        <name>3-phosphoshikimate</name>
        <dbReference type="ChEBI" id="CHEBI:145989"/>
    </ligand>
</feature>
<keyword evidence="5 7" id="KW-0057">Aromatic amino acid biosynthesis</keyword>
<feature type="domain" description="Enolpyruvate transferase" evidence="8">
    <location>
        <begin position="6"/>
        <end position="406"/>
    </location>
</feature>
<feature type="binding site" evidence="7">
    <location>
        <position position="158"/>
    </location>
    <ligand>
        <name>3-phosphoshikimate</name>
        <dbReference type="ChEBI" id="CHEBI:145989"/>
    </ligand>
</feature>
<feature type="active site" description="Proton acceptor" evidence="7">
    <location>
        <position position="299"/>
    </location>
</feature>
<evidence type="ECO:0000256" key="2">
    <source>
        <dbReference type="ARBA" id="ARBA00009948"/>
    </source>
</evidence>
<dbReference type="GO" id="GO:0003866">
    <property type="term" value="F:3-phosphoshikimate 1-carboxyvinyltransferase activity"/>
    <property type="evidence" value="ECO:0007669"/>
    <property type="project" value="UniProtKB-UniRule"/>
</dbReference>
<dbReference type="STRING" id="1802061.A3A93_01180"/>
<evidence type="ECO:0000256" key="3">
    <source>
        <dbReference type="ARBA" id="ARBA00022605"/>
    </source>
</evidence>
<evidence type="ECO:0000259" key="8">
    <source>
        <dbReference type="Pfam" id="PF00275"/>
    </source>
</evidence>
<dbReference type="PANTHER" id="PTHR21090:SF5">
    <property type="entry name" value="PENTAFUNCTIONAL AROM POLYPEPTIDE"/>
    <property type="match status" value="1"/>
</dbReference>
<proteinExistence type="inferred from homology"/>
<dbReference type="UniPathway" id="UPA00053">
    <property type="reaction ID" value="UER00089"/>
</dbReference>
<dbReference type="NCBIfam" id="TIGR01356">
    <property type="entry name" value="aroA"/>
    <property type="match status" value="1"/>
</dbReference>
<comment type="pathway">
    <text evidence="1 7">Metabolic intermediate biosynthesis; chorismate biosynthesis; chorismate from D-erythrose 4-phosphate and phosphoenolpyruvate: step 6/7.</text>
</comment>
<feature type="binding site" evidence="7">
    <location>
        <position position="326"/>
    </location>
    <ligand>
        <name>3-phosphoshikimate</name>
        <dbReference type="ChEBI" id="CHEBI:145989"/>
    </ligand>
</feature>
<dbReference type="InterPro" id="IPR001986">
    <property type="entry name" value="Enolpyruvate_Tfrase_dom"/>
</dbReference>
<comment type="caution">
    <text evidence="7">Lacks conserved residue(s) required for the propagation of feature annotation.</text>
</comment>
<dbReference type="AlphaFoldDB" id="A0A1F7IR28"/>
<comment type="function">
    <text evidence="7">Catalyzes the transfer of the enolpyruvyl moiety of phosphoenolpyruvate (PEP) to the 5-hydroxyl of shikimate-3-phosphate (S3P) to produce enolpyruvyl shikimate-3-phosphate and inorganic phosphate.</text>
</comment>
<feature type="binding site" evidence="7">
    <location>
        <position position="13"/>
    </location>
    <ligand>
        <name>3-phosphoshikimate</name>
        <dbReference type="ChEBI" id="CHEBI:145989"/>
    </ligand>
</feature>
<feature type="binding site" evidence="7">
    <location>
        <position position="159"/>
    </location>
    <ligand>
        <name>phosphoenolpyruvate</name>
        <dbReference type="ChEBI" id="CHEBI:58702"/>
    </ligand>
</feature>
<feature type="binding site" evidence="7">
    <location>
        <position position="17"/>
    </location>
    <ligand>
        <name>3-phosphoshikimate</name>
        <dbReference type="ChEBI" id="CHEBI:145989"/>
    </ligand>
</feature>
<feature type="binding site" evidence="7">
    <location>
        <position position="184"/>
    </location>
    <ligand>
        <name>3-phosphoshikimate</name>
        <dbReference type="ChEBI" id="CHEBI:145989"/>
    </ligand>
</feature>
<dbReference type="GO" id="GO:0005737">
    <property type="term" value="C:cytoplasm"/>
    <property type="evidence" value="ECO:0007669"/>
    <property type="project" value="UniProtKB-SubCell"/>
</dbReference>
<dbReference type="GO" id="GO:0008652">
    <property type="term" value="P:amino acid biosynthetic process"/>
    <property type="evidence" value="ECO:0007669"/>
    <property type="project" value="UniProtKB-KW"/>
</dbReference>
<dbReference type="EC" id="2.5.1.19" evidence="7"/>
<sequence>MNNLIVVMPGSKSYTNRALIMAALTKGQVTLENPLFSDDTEAMITCLTKLGIMIKKEKNKLIVENDISVIQDRRHELDADLSGTTIRFILALSCIVPGQKRIFGKEGLNKRPIEDLVLALKTAGAQIEYEDKQGFPPVIVKSSFLPNGNIVINGSVSSQFVSALLMISPIIDGVTIEVSGNQISKSYIDITISMMKDWGVEVENFDYKKYVIAKNQNYKMKKYIIEGDYSAAGYFFAVAALNKFTLTVENLNPNSVQGDRRFLKILEEMGNKIIYGSNEVTIKGNGVKPVEVDMEECPDQAQTLAVLAAFADGKSVLTGVRSLRVKETERVKALQAELGKMSIITESPDHDTLAIFGGSPKPAEIDTYNDHRMAMSFAVAQTSIPEIKIRNPEVVNKTFPEFWMKLAQIAVKFT</sequence>
<keyword evidence="7" id="KW-0963">Cytoplasm</keyword>
<organism evidence="9 10">
    <name type="scientific">Candidatus Roizmanbacteria bacterium RIFCSPLOWO2_01_FULL_38_12</name>
    <dbReference type="NCBI Taxonomy" id="1802061"/>
    <lineage>
        <taxon>Bacteria</taxon>
        <taxon>Candidatus Roizmaniibacteriota</taxon>
    </lineage>
</organism>
<feature type="binding site" evidence="7">
    <location>
        <position position="159"/>
    </location>
    <ligand>
        <name>3-phosphoshikimate</name>
        <dbReference type="ChEBI" id="CHEBI:145989"/>
    </ligand>
</feature>
<dbReference type="Pfam" id="PF00275">
    <property type="entry name" value="EPSP_synthase"/>
    <property type="match status" value="1"/>
</dbReference>
<feature type="binding site" evidence="7">
    <location>
        <position position="111"/>
    </location>
    <ligand>
        <name>phosphoenolpyruvate</name>
        <dbReference type="ChEBI" id="CHEBI:58702"/>
    </ligand>
</feature>
<evidence type="ECO:0000313" key="10">
    <source>
        <dbReference type="Proteomes" id="UP000177141"/>
    </source>
</evidence>
<evidence type="ECO:0000256" key="1">
    <source>
        <dbReference type="ARBA" id="ARBA00004811"/>
    </source>
</evidence>
<keyword evidence="3 7" id="KW-0028">Amino-acid biosynthesis</keyword>
<feature type="binding site" evidence="7">
    <location>
        <position position="12"/>
    </location>
    <ligand>
        <name>3-phosphoshikimate</name>
        <dbReference type="ChEBI" id="CHEBI:145989"/>
    </ligand>
</feature>
<name>A0A1F7IR28_9BACT</name>
<dbReference type="HAMAP" id="MF_00210">
    <property type="entry name" value="EPSP_synth"/>
    <property type="match status" value="1"/>
</dbReference>
<feature type="binding site" evidence="7">
    <location>
        <position position="397"/>
    </location>
    <ligand>
        <name>phosphoenolpyruvate</name>
        <dbReference type="ChEBI" id="CHEBI:58702"/>
    </ligand>
</feature>
<evidence type="ECO:0000256" key="7">
    <source>
        <dbReference type="HAMAP-Rule" id="MF_00210"/>
    </source>
</evidence>
<evidence type="ECO:0000256" key="6">
    <source>
        <dbReference type="ARBA" id="ARBA00044633"/>
    </source>
</evidence>
<comment type="caution">
    <text evidence="9">The sequence shown here is derived from an EMBL/GenBank/DDBJ whole genome shotgun (WGS) entry which is preliminary data.</text>
</comment>
<keyword evidence="4 7" id="KW-0808">Transferase</keyword>
<comment type="subunit">
    <text evidence="7">Monomer.</text>
</comment>
<dbReference type="GO" id="GO:0009073">
    <property type="term" value="P:aromatic amino acid family biosynthetic process"/>
    <property type="evidence" value="ECO:0007669"/>
    <property type="project" value="UniProtKB-KW"/>
</dbReference>
<feature type="binding site" evidence="7">
    <location>
        <position position="372"/>
    </location>
    <ligand>
        <name>phosphoenolpyruvate</name>
        <dbReference type="ChEBI" id="CHEBI:58702"/>
    </ligand>
</feature>
<evidence type="ECO:0000256" key="4">
    <source>
        <dbReference type="ARBA" id="ARBA00022679"/>
    </source>
</evidence>
<comment type="similarity">
    <text evidence="2 7">Belongs to the EPSP synthase family.</text>
</comment>
<protein>
    <recommendedName>
        <fullName evidence="7">3-phosphoshikimate 1-carboxyvinyltransferase</fullName>
        <ecNumber evidence="7">2.5.1.19</ecNumber>
    </recommendedName>
    <alternativeName>
        <fullName evidence="7">5-enolpyruvylshikimate-3-phosphate synthase</fullName>
        <shortName evidence="7">EPSP synthase</shortName>
        <shortName evidence="7">EPSPS</shortName>
    </alternativeName>
</protein>